<dbReference type="GO" id="GO:0009423">
    <property type="term" value="P:chorismate biosynthetic process"/>
    <property type="evidence" value="ECO:0007669"/>
    <property type="project" value="UniProtKB-UniRule"/>
</dbReference>
<comment type="caution">
    <text evidence="12">The sequence shown here is derived from an EMBL/GenBank/DDBJ whole genome shotgun (WGS) entry which is preliminary data.</text>
</comment>
<evidence type="ECO:0000256" key="8">
    <source>
        <dbReference type="ARBA" id="ARBA00022840"/>
    </source>
</evidence>
<comment type="pathway">
    <text evidence="1 11">Metabolic intermediate biosynthesis; chorismate biosynthesis; chorismate from D-erythrose 4-phosphate and phosphoenolpyruvate: step 5/7.</text>
</comment>
<feature type="binding site" evidence="11">
    <location>
        <position position="29"/>
    </location>
    <ligand>
        <name>Mg(2+)</name>
        <dbReference type="ChEBI" id="CHEBI:18420"/>
    </ligand>
</feature>
<organism evidence="12 13">
    <name type="scientific">Micavibrio aeruginosavorus</name>
    <dbReference type="NCBI Taxonomy" id="349221"/>
    <lineage>
        <taxon>Bacteria</taxon>
        <taxon>Pseudomonadati</taxon>
        <taxon>Bdellovibrionota</taxon>
        <taxon>Bdellovibrionia</taxon>
        <taxon>Bdellovibrionales</taxon>
        <taxon>Pseudobdellovibrionaceae</taxon>
        <taxon>Micavibrio</taxon>
    </lineage>
</organism>
<feature type="binding site" evidence="11">
    <location>
        <position position="71"/>
    </location>
    <ligand>
        <name>substrate</name>
    </ligand>
</feature>
<comment type="subunit">
    <text evidence="11">Monomer.</text>
</comment>
<dbReference type="InterPro" id="IPR000623">
    <property type="entry name" value="Shikimate_kinase/TSH1"/>
</dbReference>
<dbReference type="GO" id="GO:0005829">
    <property type="term" value="C:cytosol"/>
    <property type="evidence" value="ECO:0007669"/>
    <property type="project" value="TreeGrafter"/>
</dbReference>
<feature type="binding site" evidence="11">
    <location>
        <position position="131"/>
    </location>
    <ligand>
        <name>ATP</name>
        <dbReference type="ChEBI" id="CHEBI:30616"/>
    </ligand>
</feature>
<dbReference type="PANTHER" id="PTHR21087:SF16">
    <property type="entry name" value="SHIKIMATE KINASE 1, CHLOROPLASTIC"/>
    <property type="match status" value="1"/>
</dbReference>
<evidence type="ECO:0000313" key="13">
    <source>
        <dbReference type="Proteomes" id="UP000249739"/>
    </source>
</evidence>
<dbReference type="PRINTS" id="PR01100">
    <property type="entry name" value="SHIKIMTKNASE"/>
</dbReference>
<feature type="binding site" evidence="11">
    <location>
        <position position="47"/>
    </location>
    <ligand>
        <name>substrate</name>
    </ligand>
</feature>
<comment type="catalytic activity">
    <reaction evidence="10 11">
        <text>shikimate + ATP = 3-phosphoshikimate + ADP + H(+)</text>
        <dbReference type="Rhea" id="RHEA:13121"/>
        <dbReference type="ChEBI" id="CHEBI:15378"/>
        <dbReference type="ChEBI" id="CHEBI:30616"/>
        <dbReference type="ChEBI" id="CHEBI:36208"/>
        <dbReference type="ChEBI" id="CHEBI:145989"/>
        <dbReference type="ChEBI" id="CHEBI:456216"/>
        <dbReference type="EC" id="2.7.1.71"/>
    </reaction>
</comment>
<keyword evidence="4 11" id="KW-0028">Amino-acid biosynthesis</keyword>
<keyword evidence="11" id="KW-0479">Metal-binding</keyword>
<keyword evidence="6 11" id="KW-0547">Nucleotide-binding</keyword>
<evidence type="ECO:0000256" key="10">
    <source>
        <dbReference type="ARBA" id="ARBA00048567"/>
    </source>
</evidence>
<comment type="cofactor">
    <cofactor evidence="11">
        <name>Mg(2+)</name>
        <dbReference type="ChEBI" id="CHEBI:18420"/>
    </cofactor>
    <text evidence="11">Binds 1 Mg(2+) ion per subunit.</text>
</comment>
<comment type="subcellular location">
    <subcellularLocation>
        <location evidence="11">Cytoplasm</location>
    </subcellularLocation>
</comment>
<evidence type="ECO:0000256" key="5">
    <source>
        <dbReference type="ARBA" id="ARBA00022679"/>
    </source>
</evidence>
<feature type="binding site" evidence="11">
    <location>
        <position position="150"/>
    </location>
    <ligand>
        <name>substrate</name>
    </ligand>
</feature>
<dbReference type="PANTHER" id="PTHR21087">
    <property type="entry name" value="SHIKIMATE KINASE"/>
    <property type="match status" value="1"/>
</dbReference>
<dbReference type="InterPro" id="IPR023000">
    <property type="entry name" value="Shikimate_kinase_CS"/>
</dbReference>
<keyword evidence="11" id="KW-0460">Magnesium</keyword>
<reference evidence="12 13" key="1">
    <citation type="submission" date="2017-08" db="EMBL/GenBank/DDBJ databases">
        <title>Infants hospitalized years apart are colonized by the same room-sourced microbial strains.</title>
        <authorList>
            <person name="Brooks B."/>
            <person name="Olm M.R."/>
            <person name="Firek B.A."/>
            <person name="Baker R."/>
            <person name="Thomas B.C."/>
            <person name="Morowitz M.J."/>
            <person name="Banfield J.F."/>
        </authorList>
    </citation>
    <scope>NUCLEOTIDE SEQUENCE [LARGE SCALE GENOMIC DNA]</scope>
    <source>
        <strain evidence="12">S2_006_000_R2_64</strain>
    </source>
</reference>
<keyword evidence="5 11" id="KW-0808">Transferase</keyword>
<dbReference type="Proteomes" id="UP000249739">
    <property type="component" value="Unassembled WGS sequence"/>
</dbReference>
<evidence type="ECO:0000256" key="3">
    <source>
        <dbReference type="ARBA" id="ARBA00012154"/>
    </source>
</evidence>
<dbReference type="HAMAP" id="MF_00109">
    <property type="entry name" value="Shikimate_kinase"/>
    <property type="match status" value="1"/>
</dbReference>
<feature type="binding site" evidence="11">
    <location>
        <position position="93"/>
    </location>
    <ligand>
        <name>substrate</name>
    </ligand>
</feature>
<feature type="binding site" evidence="11">
    <location>
        <begin position="25"/>
        <end position="30"/>
    </location>
    <ligand>
        <name>ATP</name>
        <dbReference type="ChEBI" id="CHEBI:30616"/>
    </ligand>
</feature>
<comment type="similarity">
    <text evidence="2 11">Belongs to the shikimate kinase family.</text>
</comment>
<evidence type="ECO:0000256" key="7">
    <source>
        <dbReference type="ARBA" id="ARBA00022777"/>
    </source>
</evidence>
<dbReference type="GO" id="GO:0004765">
    <property type="term" value="F:shikimate kinase activity"/>
    <property type="evidence" value="ECO:0007669"/>
    <property type="project" value="UniProtKB-UniRule"/>
</dbReference>
<protein>
    <recommendedName>
        <fullName evidence="3 11">Shikimate kinase</fullName>
        <shortName evidence="11">SK</shortName>
        <ecNumber evidence="3 11">2.7.1.71</ecNumber>
    </recommendedName>
</protein>
<evidence type="ECO:0000256" key="9">
    <source>
        <dbReference type="ARBA" id="ARBA00023141"/>
    </source>
</evidence>
<dbReference type="GO" id="GO:0009073">
    <property type="term" value="P:aromatic amino acid family biosynthetic process"/>
    <property type="evidence" value="ECO:0007669"/>
    <property type="project" value="UniProtKB-KW"/>
</dbReference>
<dbReference type="SUPFAM" id="SSF52540">
    <property type="entry name" value="P-loop containing nucleoside triphosphate hydrolases"/>
    <property type="match status" value="1"/>
</dbReference>
<dbReference type="InterPro" id="IPR027417">
    <property type="entry name" value="P-loop_NTPase"/>
</dbReference>
<dbReference type="CDD" id="cd00464">
    <property type="entry name" value="SK"/>
    <property type="match status" value="1"/>
</dbReference>
<keyword evidence="7 11" id="KW-0418">Kinase</keyword>
<dbReference type="EMBL" id="QFOT01000063">
    <property type="protein sequence ID" value="PZP55545.1"/>
    <property type="molecule type" value="Genomic_DNA"/>
</dbReference>
<dbReference type="AlphaFoldDB" id="A0A2W5FHR3"/>
<evidence type="ECO:0000256" key="6">
    <source>
        <dbReference type="ARBA" id="ARBA00022741"/>
    </source>
</evidence>
<name>A0A2W5FHR3_9BACT</name>
<proteinExistence type="inferred from homology"/>
<dbReference type="GO" id="GO:0000287">
    <property type="term" value="F:magnesium ion binding"/>
    <property type="evidence" value="ECO:0007669"/>
    <property type="project" value="UniProtKB-UniRule"/>
</dbReference>
<keyword evidence="9 11" id="KW-0057">Aromatic amino acid biosynthesis</keyword>
<evidence type="ECO:0000256" key="4">
    <source>
        <dbReference type="ARBA" id="ARBA00022605"/>
    </source>
</evidence>
<accession>A0A2W5FHR3</accession>
<dbReference type="UniPathway" id="UPA00053">
    <property type="reaction ID" value="UER00088"/>
</dbReference>
<dbReference type="GO" id="GO:0008652">
    <property type="term" value="P:amino acid biosynthetic process"/>
    <property type="evidence" value="ECO:0007669"/>
    <property type="project" value="UniProtKB-KW"/>
</dbReference>
<dbReference type="EC" id="2.7.1.71" evidence="3 11"/>
<gene>
    <name evidence="11" type="primary">aroK</name>
    <name evidence="12" type="ORF">DI586_06480</name>
</gene>
<dbReference type="Gene3D" id="3.40.50.300">
    <property type="entry name" value="P-loop containing nucleotide triphosphate hydrolases"/>
    <property type="match status" value="1"/>
</dbReference>
<sequence>MEISDQIQYINDHLSSPIVIIGMMGAGKTTLGRKLAEKLGWEFVDSDIEIEREQGISVKDIFETKGEAAFRSLEKEKISKLLDTGHKILSAGGGAITTPETAQKIFTRSISLWIDAPVKTLAKRTIGTGTRPLLAGRDPEEALSERMEQRRHLYQKASLRVDGSADINTVLNKAIGQIYDYLIQNPHGI</sequence>
<dbReference type="GO" id="GO:0005524">
    <property type="term" value="F:ATP binding"/>
    <property type="evidence" value="ECO:0007669"/>
    <property type="project" value="UniProtKB-UniRule"/>
</dbReference>
<dbReference type="PROSITE" id="PS01128">
    <property type="entry name" value="SHIKIMATE_KINASE"/>
    <property type="match status" value="1"/>
</dbReference>
<evidence type="ECO:0000256" key="2">
    <source>
        <dbReference type="ARBA" id="ARBA00006997"/>
    </source>
</evidence>
<dbReference type="Pfam" id="PF01202">
    <property type="entry name" value="SKI"/>
    <property type="match status" value="1"/>
</dbReference>
<keyword evidence="8 11" id="KW-0067">ATP-binding</keyword>
<evidence type="ECO:0000313" key="12">
    <source>
        <dbReference type="EMBL" id="PZP55545.1"/>
    </source>
</evidence>
<evidence type="ECO:0000256" key="1">
    <source>
        <dbReference type="ARBA" id="ARBA00004842"/>
    </source>
</evidence>
<dbReference type="InterPro" id="IPR031322">
    <property type="entry name" value="Shikimate/glucono_kinase"/>
</dbReference>
<evidence type="ECO:0000256" key="11">
    <source>
        <dbReference type="HAMAP-Rule" id="MF_00109"/>
    </source>
</evidence>
<comment type="caution">
    <text evidence="11">Lacks conserved residue(s) required for the propagation of feature annotation.</text>
</comment>
<keyword evidence="11" id="KW-0963">Cytoplasm</keyword>
<comment type="function">
    <text evidence="11">Catalyzes the specific phosphorylation of the 3-hydroxyl group of shikimic acid using ATP as a cosubstrate.</text>
</comment>